<proteinExistence type="predicted"/>
<keyword evidence="2" id="KW-1185">Reference proteome</keyword>
<dbReference type="RefSeq" id="XP_038063146.1">
    <property type="nucleotide sequence ID" value="XM_038207218.1"/>
</dbReference>
<dbReference type="PANTHER" id="PTHR31025">
    <property type="entry name" value="SI:CH211-196P9.1-RELATED"/>
    <property type="match status" value="1"/>
</dbReference>
<dbReference type="OMA" id="FMDMPEL"/>
<organism evidence="1 2">
    <name type="scientific">Patiria miniata</name>
    <name type="common">Bat star</name>
    <name type="synonym">Asterina miniata</name>
    <dbReference type="NCBI Taxonomy" id="46514"/>
    <lineage>
        <taxon>Eukaryota</taxon>
        <taxon>Metazoa</taxon>
        <taxon>Echinodermata</taxon>
        <taxon>Eleutherozoa</taxon>
        <taxon>Asterozoa</taxon>
        <taxon>Asteroidea</taxon>
        <taxon>Valvatacea</taxon>
        <taxon>Valvatida</taxon>
        <taxon>Asterinidae</taxon>
        <taxon>Patiria</taxon>
    </lineage>
</organism>
<evidence type="ECO:0000313" key="1">
    <source>
        <dbReference type="EnsemblMetazoa" id="XP_038063146.1"/>
    </source>
</evidence>
<dbReference type="GeneID" id="119733851"/>
<dbReference type="PANTHER" id="PTHR31025:SF9">
    <property type="entry name" value="SI:DKEY-286J15.1"/>
    <property type="match status" value="1"/>
</dbReference>
<reference evidence="1" key="1">
    <citation type="submission" date="2022-11" db="UniProtKB">
        <authorList>
            <consortium name="EnsemblMetazoa"/>
        </authorList>
    </citation>
    <scope>IDENTIFICATION</scope>
</reference>
<dbReference type="OrthoDB" id="10053555at2759"/>
<dbReference type="EnsemblMetazoa" id="XM_038207218.1">
    <property type="protein sequence ID" value="XP_038063146.1"/>
    <property type="gene ID" value="LOC119733851"/>
</dbReference>
<accession>A0A914AHY0</accession>
<protein>
    <submittedName>
        <fullName evidence="1">Uncharacterized protein</fullName>
    </submittedName>
</protein>
<sequence length="488" mass="55647">MAPKSVPTTTGGLITWVFQVRVISYSCKYSLVHGGGAILIQKLIFNYAFRYTRYSHFSHRAGQFCQPRWTIYFTGCSVQELCLIRISKVHFCCVQSQIVFDARKILMEHPKGPTIIKEYHKNRYICPGSRMTLVSVLVAHLIAKCGSYPTIEEKHALGRSVITLFPNLSDSSGKTGYEHFFCSAGGQSGYIQDKLKNMRRSLPQSAKLRMKKDTPKPCPKEDLPCKLLPESEAEELESFCRNALGDRNKTAVTKAMAQSAPNRRAWINAEEPFLSVILQKYPRFMDMPELIDQDFKAIFSDPADNLLQKWANHAQMLLTYASTCKQERVVKVHQDFRAQTSRKTEELTALYGFLVLLRLLPSYNTKAKGRVSCEDVDRLLVKFFEVNVPLEETLHDKTTKQPTLVVLGTKSSMEQILLKIEEFGFHLPSTNITAAVDLLFKSHYIFNLEYSPQLFNFFLYLQTQIYGLEYTGKLPPRVTEIAMALKAL</sequence>
<dbReference type="Proteomes" id="UP000887568">
    <property type="component" value="Unplaced"/>
</dbReference>
<dbReference type="AlphaFoldDB" id="A0A914AHY0"/>
<evidence type="ECO:0000313" key="2">
    <source>
        <dbReference type="Proteomes" id="UP000887568"/>
    </source>
</evidence>
<name>A0A914AHY0_PATMI</name>